<accession>A0A816YAV1</accession>
<proteinExistence type="predicted"/>
<protein>
    <submittedName>
        <fullName evidence="1">(rape) hypothetical protein</fullName>
    </submittedName>
</protein>
<dbReference type="Proteomes" id="UP001295469">
    <property type="component" value="Chromosome A07"/>
</dbReference>
<organism evidence="1">
    <name type="scientific">Brassica napus</name>
    <name type="common">Rape</name>
    <dbReference type="NCBI Taxonomy" id="3708"/>
    <lineage>
        <taxon>Eukaryota</taxon>
        <taxon>Viridiplantae</taxon>
        <taxon>Streptophyta</taxon>
        <taxon>Embryophyta</taxon>
        <taxon>Tracheophyta</taxon>
        <taxon>Spermatophyta</taxon>
        <taxon>Magnoliopsida</taxon>
        <taxon>eudicotyledons</taxon>
        <taxon>Gunneridae</taxon>
        <taxon>Pentapetalae</taxon>
        <taxon>rosids</taxon>
        <taxon>malvids</taxon>
        <taxon>Brassicales</taxon>
        <taxon>Brassicaceae</taxon>
        <taxon>Brassiceae</taxon>
        <taxon>Brassica</taxon>
    </lineage>
</organism>
<dbReference type="SUPFAM" id="SSF50249">
    <property type="entry name" value="Nucleic acid-binding proteins"/>
    <property type="match status" value="1"/>
</dbReference>
<dbReference type="InterPro" id="IPR012340">
    <property type="entry name" value="NA-bd_OB-fold"/>
</dbReference>
<reference evidence="1" key="1">
    <citation type="submission" date="2021-01" db="EMBL/GenBank/DDBJ databases">
        <authorList>
            <consortium name="Genoscope - CEA"/>
            <person name="William W."/>
        </authorList>
    </citation>
    <scope>NUCLEOTIDE SEQUENCE</scope>
</reference>
<sequence length="399" mass="45108">MERNSGFEKATTDLRVYKKIKPQPLPDLEEKYINRLCVIDDQHVVYILLKLSGFIVNPFFGLVIGVLDVPLTRSSNPRPHPLTRSIGDRLSCGRVIKGFVYQHPYSLDNADVDQVTVTSPAFNNKQFNRRFNVINPLLIASQMMSITTSTRAIRIDCPNYNSDNGEFLHPPCRSESRWLLQHCGGLFAEVLRGLQCEERRDVNVYVSMFDSLALAIHNKFESYWREPKIVLVTSINPKIVGGIQQDDSWCYIGYQMGFANDVASLSYMVALSVSDHTDSAAFLAFDMEVDKLTNIQASEAVQIVGSGVDAKVDTDLPQSLADIVGNTYTFQLKEGATVLELEAALSEVDVPDQMPKLITRSMLQLSHLLQMIHQLDVQLRPKNNLLWMRMSQIKHVWNN</sequence>
<evidence type="ECO:0000313" key="1">
    <source>
        <dbReference type="EMBL" id="CAF2157697.1"/>
    </source>
</evidence>
<name>A0A816YAV1_BRANA</name>
<dbReference type="AlphaFoldDB" id="A0A816YAV1"/>
<dbReference type="EMBL" id="HG994361">
    <property type="protein sequence ID" value="CAF2157697.1"/>
    <property type="molecule type" value="Genomic_DNA"/>
</dbReference>
<dbReference type="Gene3D" id="2.40.50.140">
    <property type="entry name" value="Nucleic acid-binding proteins"/>
    <property type="match status" value="1"/>
</dbReference>
<gene>
    <name evidence="1" type="ORF">DARMORV10_A07P04670.1</name>
</gene>